<evidence type="ECO:0000313" key="2">
    <source>
        <dbReference type="EMBL" id="MBX0304386.1"/>
    </source>
</evidence>
<feature type="transmembrane region" description="Helical" evidence="1">
    <location>
        <begin position="6"/>
        <end position="24"/>
    </location>
</feature>
<evidence type="ECO:0000313" key="3">
    <source>
        <dbReference type="Proteomes" id="UP000783863"/>
    </source>
</evidence>
<comment type="caution">
    <text evidence="2">The sequence shown here is derived from an EMBL/GenBank/DDBJ whole genome shotgun (WGS) entry which is preliminary data.</text>
</comment>
<keyword evidence="1" id="KW-1133">Transmembrane helix</keyword>
<reference evidence="2" key="1">
    <citation type="submission" date="2021-06" db="EMBL/GenBank/DDBJ databases">
        <title>Halomicroarcula sp. F24A a new haloarchaeum isolated from saline soil.</title>
        <authorList>
            <person name="Duran-Viseras A."/>
            <person name="Sanchez-Porro C."/>
            <person name="Ventosa A."/>
        </authorList>
    </citation>
    <scope>NUCLEOTIDE SEQUENCE</scope>
    <source>
        <strain evidence="2">F24A</strain>
    </source>
</reference>
<dbReference type="AlphaFoldDB" id="A0A8J7YMA1"/>
<keyword evidence="1" id="KW-0472">Membrane</keyword>
<gene>
    <name evidence="2" type="ORF">EGD98_11970</name>
</gene>
<protein>
    <submittedName>
        <fullName evidence="2">Uncharacterized protein</fullName>
    </submittedName>
</protein>
<feature type="transmembrane region" description="Helical" evidence="1">
    <location>
        <begin position="55"/>
        <end position="73"/>
    </location>
</feature>
<keyword evidence="1" id="KW-0812">Transmembrane</keyword>
<accession>A0A8J7YMA1</accession>
<evidence type="ECO:0000256" key="1">
    <source>
        <dbReference type="SAM" id="Phobius"/>
    </source>
</evidence>
<dbReference type="RefSeq" id="WP_220588604.1">
    <property type="nucleotide sequence ID" value="NZ_RKLQ01000002.1"/>
</dbReference>
<dbReference type="EMBL" id="RKLQ01000002">
    <property type="protein sequence ID" value="MBX0304386.1"/>
    <property type="molecule type" value="Genomic_DNA"/>
</dbReference>
<dbReference type="Proteomes" id="UP000783863">
    <property type="component" value="Unassembled WGS sequence"/>
</dbReference>
<keyword evidence="3" id="KW-1185">Reference proteome</keyword>
<sequence>MPLGGLAVSAGIMLVGAGVFIVGYPEQLADVWVTSGESEDRPAGITARRWVQLRGALAALVGVVLIAVGFWSMF</sequence>
<name>A0A8J7YMA1_9EURY</name>
<organism evidence="2 3">
    <name type="scientific">Haloarcula salinisoli</name>
    <dbReference type="NCBI Taxonomy" id="2487746"/>
    <lineage>
        <taxon>Archaea</taxon>
        <taxon>Methanobacteriati</taxon>
        <taxon>Methanobacteriota</taxon>
        <taxon>Stenosarchaea group</taxon>
        <taxon>Halobacteria</taxon>
        <taxon>Halobacteriales</taxon>
        <taxon>Haloarculaceae</taxon>
        <taxon>Haloarcula</taxon>
    </lineage>
</organism>
<proteinExistence type="predicted"/>